<accession>A0A2M8L8I0</accession>
<dbReference type="Proteomes" id="UP000230603">
    <property type="component" value="Unassembled WGS sequence"/>
</dbReference>
<dbReference type="EMBL" id="PFEP01000034">
    <property type="protein sequence ID" value="PJE72895.1"/>
    <property type="molecule type" value="Genomic_DNA"/>
</dbReference>
<dbReference type="PRINTS" id="PR00046">
    <property type="entry name" value="SIGMA70FCT"/>
</dbReference>
<name>A0A2M8L8I0_9BACT</name>
<dbReference type="InterPro" id="IPR038087">
    <property type="entry name" value="RNAP_delta_N_dom_sf"/>
</dbReference>
<evidence type="ECO:0000313" key="3">
    <source>
        <dbReference type="Proteomes" id="UP000230603"/>
    </source>
</evidence>
<dbReference type="PANTHER" id="PTHR30603">
    <property type="entry name" value="RNA POLYMERASE SIGMA FACTOR RPO"/>
    <property type="match status" value="1"/>
</dbReference>
<dbReference type="AlphaFoldDB" id="A0A2M8L8I0"/>
<dbReference type="GO" id="GO:0006352">
    <property type="term" value="P:DNA-templated transcription initiation"/>
    <property type="evidence" value="ECO:0007669"/>
    <property type="project" value="InterPro"/>
</dbReference>
<proteinExistence type="predicted"/>
<dbReference type="InterPro" id="IPR007630">
    <property type="entry name" value="RNA_pol_sigma70_r4"/>
</dbReference>
<evidence type="ECO:0000259" key="1">
    <source>
        <dbReference type="Pfam" id="PF04545"/>
    </source>
</evidence>
<dbReference type="CDD" id="cd06171">
    <property type="entry name" value="Sigma70_r4"/>
    <property type="match status" value="1"/>
</dbReference>
<dbReference type="InterPro" id="IPR013324">
    <property type="entry name" value="RNA_pol_sigma_r3/r4-like"/>
</dbReference>
<dbReference type="InterPro" id="IPR036388">
    <property type="entry name" value="WH-like_DNA-bd_sf"/>
</dbReference>
<dbReference type="PANTHER" id="PTHR30603:SF47">
    <property type="entry name" value="RNA POLYMERASE SIGMA FACTOR SIGD, CHLOROPLASTIC"/>
    <property type="match status" value="1"/>
</dbReference>
<organism evidence="2 3">
    <name type="scientific">Candidatus Tagabacteria bacterium CG10_big_fil_rev_8_21_14_0_10_40_13</name>
    <dbReference type="NCBI Taxonomy" id="1975022"/>
    <lineage>
        <taxon>Bacteria</taxon>
        <taxon>Candidatus Tagaibacteriota</taxon>
    </lineage>
</organism>
<dbReference type="SUPFAM" id="SSF88659">
    <property type="entry name" value="Sigma3 and sigma4 domains of RNA polymerase sigma factors"/>
    <property type="match status" value="1"/>
</dbReference>
<protein>
    <recommendedName>
        <fullName evidence="1">RNA polymerase sigma-70 region 4 domain-containing protein</fullName>
    </recommendedName>
</protein>
<gene>
    <name evidence="2" type="ORF">COV00_02785</name>
</gene>
<dbReference type="GO" id="GO:0003700">
    <property type="term" value="F:DNA-binding transcription factor activity"/>
    <property type="evidence" value="ECO:0007669"/>
    <property type="project" value="InterPro"/>
</dbReference>
<comment type="caution">
    <text evidence="2">The sequence shown here is derived from an EMBL/GenBank/DDBJ whole genome shotgun (WGS) entry which is preliminary data.</text>
</comment>
<dbReference type="Gene3D" id="1.10.10.10">
    <property type="entry name" value="Winged helix-like DNA-binding domain superfamily/Winged helix DNA-binding domain"/>
    <property type="match status" value="1"/>
</dbReference>
<evidence type="ECO:0000313" key="2">
    <source>
        <dbReference type="EMBL" id="PJE72895.1"/>
    </source>
</evidence>
<reference evidence="3" key="1">
    <citation type="submission" date="2017-09" db="EMBL/GenBank/DDBJ databases">
        <title>Depth-based differentiation of microbial function through sediment-hosted aquifers and enrichment of novel symbionts in the deep terrestrial subsurface.</title>
        <authorList>
            <person name="Probst A.J."/>
            <person name="Ladd B."/>
            <person name="Jarett J.K."/>
            <person name="Geller-Mcgrath D.E."/>
            <person name="Sieber C.M.K."/>
            <person name="Emerson J.B."/>
            <person name="Anantharaman K."/>
            <person name="Thomas B.C."/>
            <person name="Malmstrom R."/>
            <person name="Stieglmeier M."/>
            <person name="Klingl A."/>
            <person name="Woyke T."/>
            <person name="Ryan C.M."/>
            <person name="Banfield J.F."/>
        </authorList>
    </citation>
    <scope>NUCLEOTIDE SEQUENCE [LARGE SCALE GENOMIC DNA]</scope>
</reference>
<dbReference type="Pfam" id="PF04545">
    <property type="entry name" value="Sigma70_r4"/>
    <property type="match status" value="1"/>
</dbReference>
<feature type="domain" description="RNA polymerase sigma-70 region 4" evidence="1">
    <location>
        <begin position="16"/>
        <end position="68"/>
    </location>
</feature>
<dbReference type="Gene3D" id="1.10.10.1250">
    <property type="entry name" value="RNA polymerase, subunit delta, N-terminal domain"/>
    <property type="match status" value="1"/>
</dbReference>
<dbReference type="InterPro" id="IPR000943">
    <property type="entry name" value="RNA_pol_sigma70"/>
</dbReference>
<dbReference type="InterPro" id="IPR050239">
    <property type="entry name" value="Sigma-70_RNA_pol_init_factors"/>
</dbReference>
<sequence>MHNLTFNPISVTKGFLRALEERPRSIIIKRFGLQSAVPRTLESIGQEYGITRERIRQIEAFSLNKLRQSEEFSSLAGIFDEITAGLDAMGTLVEQQYFLDSCAEHDGQKRHLLFLLVVGEPFERMKEDEEFRSCWTTDVNKANSIKKALSALHREVNDKTLLPEKIILSSFGRYLEDNIGENVSKEIVKALLKVSRVLSPNALGDWGHARSSYIRPRGMRDYAFLVMKKHGSPMHFLETASAIQEFFNKPSHVQTVHNELIKDDRFVLVGRGLYALKEWGYEGGVVRNVIEKILQKNGPLSKEEIIKKVLKERYVKENTILVNLQNKKFFGKDAQGNYTLL</sequence>